<dbReference type="EMBL" id="CCSD01000088">
    <property type="protein sequence ID" value="CDZ90625.1"/>
    <property type="molecule type" value="Genomic_DNA"/>
</dbReference>
<dbReference type="AlphaFoldDB" id="A0A098BQX6"/>
<dbReference type="eggNOG" id="COG1752">
    <property type="taxonomic scope" value="Bacteria"/>
</dbReference>
<keyword evidence="1" id="KW-0442">Lipid degradation</keyword>
<dbReference type="Gene3D" id="3.40.1090.10">
    <property type="entry name" value="Cytosolic phospholipase A2 catalytic domain"/>
    <property type="match status" value="2"/>
</dbReference>
<feature type="short sequence motif" description="DGA/G" evidence="1">
    <location>
        <begin position="237"/>
        <end position="239"/>
    </location>
</feature>
<dbReference type="Proteomes" id="UP000042997">
    <property type="component" value="Unassembled WGS sequence"/>
</dbReference>
<protein>
    <submittedName>
        <fullName evidence="2">Patatin</fullName>
    </submittedName>
</protein>
<dbReference type="GO" id="GO:0016042">
    <property type="term" value="P:lipid catabolic process"/>
    <property type="evidence" value="ECO:0007669"/>
    <property type="project" value="UniProtKB-UniRule"/>
</dbReference>
<keyword evidence="1" id="KW-0443">Lipid metabolism</keyword>
<gene>
    <name evidence="2" type="ORF">RHRU231_740068</name>
</gene>
<organism evidence="2 3">
    <name type="scientific">Rhodococcus ruber</name>
    <dbReference type="NCBI Taxonomy" id="1830"/>
    <lineage>
        <taxon>Bacteria</taxon>
        <taxon>Bacillati</taxon>
        <taxon>Actinomycetota</taxon>
        <taxon>Actinomycetes</taxon>
        <taxon>Mycobacteriales</taxon>
        <taxon>Nocardiaceae</taxon>
        <taxon>Rhodococcus</taxon>
    </lineage>
</organism>
<feature type="active site" description="Nucleophile" evidence="1">
    <location>
        <position position="108"/>
    </location>
</feature>
<comment type="caution">
    <text evidence="1">Lacks conserved residue(s) required for the propagation of feature annotation.</text>
</comment>
<dbReference type="PROSITE" id="PS51635">
    <property type="entry name" value="PNPLA"/>
    <property type="match status" value="1"/>
</dbReference>
<feature type="active site" description="Proton acceptor" evidence="1">
    <location>
        <position position="237"/>
    </location>
</feature>
<proteinExistence type="predicted"/>
<evidence type="ECO:0000313" key="3">
    <source>
        <dbReference type="Proteomes" id="UP000042997"/>
    </source>
</evidence>
<dbReference type="OrthoDB" id="4080114at2"/>
<evidence type="ECO:0000313" key="2">
    <source>
        <dbReference type="EMBL" id="CDZ90625.1"/>
    </source>
</evidence>
<reference evidence="2 3" key="1">
    <citation type="journal article" date="2014" name="Genome Announc.">
        <title>Draft Genome Sequence of Propane- and Butane-Oxidizing Actinobacterium Rhodococcus ruber IEGM 231.</title>
        <authorList>
            <person name="Ivshina I.B."/>
            <person name="Kuyukina M.S."/>
            <person name="Krivoruchko A.V."/>
            <person name="Barbe V."/>
            <person name="Fischer C."/>
        </authorList>
    </citation>
    <scope>NUCLEOTIDE SEQUENCE [LARGE SCALE GENOMIC DNA]</scope>
</reference>
<dbReference type="RefSeq" id="WP_040273793.1">
    <property type="nucleotide sequence ID" value="NZ_CP023714.1"/>
</dbReference>
<evidence type="ECO:0000256" key="1">
    <source>
        <dbReference type="PROSITE-ProRule" id="PRU01161"/>
    </source>
</evidence>
<dbReference type="InterPro" id="IPR016035">
    <property type="entry name" value="Acyl_Trfase/lysoPLipase"/>
</dbReference>
<dbReference type="SUPFAM" id="SSF52151">
    <property type="entry name" value="FabD/lysophospholipase-like"/>
    <property type="match status" value="1"/>
</dbReference>
<sequence>MLDTVLDIFRVRQYFDVLARGRDVVDGVRTDTGFLVDVARAALQRPSGLWDRELHPFPAFEPFRVRVREGDRIALAATGGSGALASLVGVARALEEGGIRPSVVSLCSGSALFGFPIAAGVPADEVAAFTLALDPADYIDVDWRRLLTVAPTVGRGFAGILRGDALEATYRRLLGDMTLAALPVPAYAPIWNIEQNRLEYLGPRTYPDLSVARAVHMAVALPLFVAPVALGGFHWCDGGIVDIFPVHPLLDLEQPCEVTLAVNGFYPPGFEGEDATGWAERRASILYIAAQVRTSQQVELARENLARLRAASRVSMIEPVPYAKVRGVGFYRQFLGTRDWPEFMRAGRAAARRVLTA</sequence>
<accession>A0A098BQX6</accession>
<dbReference type="GO" id="GO:0016787">
    <property type="term" value="F:hydrolase activity"/>
    <property type="evidence" value="ECO:0007669"/>
    <property type="project" value="UniProtKB-UniRule"/>
</dbReference>
<keyword evidence="1" id="KW-0378">Hydrolase</keyword>
<dbReference type="InterPro" id="IPR002641">
    <property type="entry name" value="PNPLA_dom"/>
</dbReference>
<name>A0A098BQX6_9NOCA</name>
<dbReference type="Pfam" id="PF01734">
    <property type="entry name" value="Patatin"/>
    <property type="match status" value="1"/>
</dbReference>